<dbReference type="STRING" id="1818881.A3196_10100"/>
<evidence type="ECO:0000313" key="1">
    <source>
        <dbReference type="EMBL" id="ODB97086.1"/>
    </source>
</evidence>
<organism evidence="1 2">
    <name type="scientific">Candidatus Thiodiazotropha endoloripes</name>
    <dbReference type="NCBI Taxonomy" id="1818881"/>
    <lineage>
        <taxon>Bacteria</taxon>
        <taxon>Pseudomonadati</taxon>
        <taxon>Pseudomonadota</taxon>
        <taxon>Gammaproteobacteria</taxon>
        <taxon>Chromatiales</taxon>
        <taxon>Sedimenticolaceae</taxon>
        <taxon>Candidatus Thiodiazotropha</taxon>
    </lineage>
</organism>
<dbReference type="Proteomes" id="UP000094849">
    <property type="component" value="Unassembled WGS sequence"/>
</dbReference>
<reference evidence="1 2" key="1">
    <citation type="submission" date="2016-03" db="EMBL/GenBank/DDBJ databases">
        <title>Chemosynthetic sulphur-oxidizing symbionts of marine invertebrate animals are capable of nitrogen fixation.</title>
        <authorList>
            <person name="Petersen J.M."/>
            <person name="Kemper A."/>
            <person name="Gruber-Vodicka H."/>
            <person name="Cardini U."/>
            <person name="Geest Mvander."/>
            <person name="Kleiner M."/>
            <person name="Bulgheresi S."/>
            <person name="Fussmann M."/>
            <person name="Herbold C."/>
            <person name="Seah B.K.B."/>
            <person name="Antony C.Paul."/>
            <person name="Liu D."/>
            <person name="Belitz A."/>
            <person name="Weber M."/>
        </authorList>
    </citation>
    <scope>NUCLEOTIDE SEQUENCE [LARGE SCALE GENOMIC DNA]</scope>
    <source>
        <strain evidence="1">G_D</strain>
    </source>
</reference>
<dbReference type="AlphaFoldDB" id="A0A1E2UQN0"/>
<dbReference type="EMBL" id="LVJZ01000003">
    <property type="protein sequence ID" value="ODB97086.1"/>
    <property type="molecule type" value="Genomic_DNA"/>
</dbReference>
<proteinExistence type="predicted"/>
<keyword evidence="2" id="KW-1185">Reference proteome</keyword>
<dbReference type="RefSeq" id="WP_069019759.1">
    <property type="nucleotide sequence ID" value="NZ_LVJY01000005.1"/>
</dbReference>
<accession>A0A1E2UQN0</accession>
<name>A0A1E2UQN0_9GAMM</name>
<comment type="caution">
    <text evidence="1">The sequence shown here is derived from an EMBL/GenBank/DDBJ whole genome shotgun (WGS) entry which is preliminary data.</text>
</comment>
<evidence type="ECO:0000313" key="2">
    <source>
        <dbReference type="Proteomes" id="UP000094849"/>
    </source>
</evidence>
<protein>
    <submittedName>
        <fullName evidence="1">Uncharacterized protein</fullName>
    </submittedName>
</protein>
<gene>
    <name evidence="1" type="ORF">A3196_10100</name>
</gene>
<sequence>MKLTKALSLSIFELNQPVITYYQLAVIVHNLYISKSFRGENILSIRRDYANSRNLNEVLNQLQDDGILDAFRGFPKQSVFSILGRSDATSGEVACSVDPFCYLSHLSAMEYHGLTNRIPSKLFLSSPGRNLWKNFAHKRMEKDLKNSLSIYRDNKLPELRKIRMEKIRKTIVNRHNSIHLGAYKNVRGKKLRVSTLGRTFLEMLREPELCGGMPHVLDVFSEFAETYLKLIVDEIDIHGTPIDKVRAGYILEERIGLNNPIFDKWIIYAQRGGSRKLDPSNEYIPDFSEKWCLSINVFS</sequence>
<dbReference type="OrthoDB" id="9125124at2"/>